<dbReference type="InterPro" id="IPR012748">
    <property type="entry name" value="Rieske-like_NirD"/>
</dbReference>
<evidence type="ECO:0000259" key="7">
    <source>
        <dbReference type="PROSITE" id="PS51296"/>
    </source>
</evidence>
<dbReference type="GO" id="GO:0042128">
    <property type="term" value="P:nitrate assimilation"/>
    <property type="evidence" value="ECO:0007669"/>
    <property type="project" value="UniProtKB-KW"/>
</dbReference>
<dbReference type="AlphaFoldDB" id="A0A7S0BY90"/>
<keyword evidence="4" id="KW-0408">Iron</keyword>
<reference evidence="8" key="1">
    <citation type="submission" date="2021-01" db="EMBL/GenBank/DDBJ databases">
        <authorList>
            <person name="Corre E."/>
            <person name="Pelletier E."/>
            <person name="Niang G."/>
            <person name="Scheremetjew M."/>
            <person name="Finn R."/>
            <person name="Kale V."/>
            <person name="Holt S."/>
            <person name="Cochrane G."/>
            <person name="Meng A."/>
            <person name="Brown T."/>
            <person name="Cohen L."/>
        </authorList>
    </citation>
    <scope>NUCLEOTIDE SEQUENCE</scope>
    <source>
        <strain evidence="8">CCAP1064/1</strain>
    </source>
</reference>
<gene>
    <name evidence="8" type="ORF">PINE0816_LOCUS3398</name>
</gene>
<keyword evidence="2" id="KW-0479">Metal-binding</keyword>
<keyword evidence="3" id="KW-0560">Oxidoreductase</keyword>
<evidence type="ECO:0000313" key="8">
    <source>
        <dbReference type="EMBL" id="CAD8407281.1"/>
    </source>
</evidence>
<evidence type="ECO:0000256" key="2">
    <source>
        <dbReference type="ARBA" id="ARBA00022723"/>
    </source>
</evidence>
<accession>A0A7S0BY90</accession>
<keyword evidence="1" id="KW-0001">2Fe-2S</keyword>
<evidence type="ECO:0000256" key="6">
    <source>
        <dbReference type="ARBA" id="ARBA00023063"/>
    </source>
</evidence>
<dbReference type="GO" id="GO:0008942">
    <property type="term" value="F:nitrite reductase [NAD(P)H] activity"/>
    <property type="evidence" value="ECO:0007669"/>
    <property type="project" value="InterPro"/>
</dbReference>
<sequence>MCSSQRTYVPSFDLLKNRSLINDLINLLFTRKKIDHKHTLLHLLLFFPLTDRFKLSKMKLAIFTTVITSVAAFTSTVKTSSPSNTALFAKKFKSKMQYVPCVSLEDLPEPGSATSGVAGGLAICIAVDPKGAIYALGDKCPPVNQPLSFGKVTTGAIEDPVLGTNYDLKTGKVIDGTWCSKGIGILLGSIFEPIGVPTYPVKKGKGTIDVQVDVNYKLNYEADYWSGVLDAQGKANGKYY</sequence>
<evidence type="ECO:0000256" key="1">
    <source>
        <dbReference type="ARBA" id="ARBA00022714"/>
    </source>
</evidence>
<keyword evidence="5" id="KW-0411">Iron-sulfur</keyword>
<organism evidence="8">
    <name type="scientific">Proboscia inermis</name>
    <dbReference type="NCBI Taxonomy" id="420281"/>
    <lineage>
        <taxon>Eukaryota</taxon>
        <taxon>Sar</taxon>
        <taxon>Stramenopiles</taxon>
        <taxon>Ochrophyta</taxon>
        <taxon>Bacillariophyta</taxon>
        <taxon>Coscinodiscophyceae</taxon>
        <taxon>Rhizosoleniophycidae</taxon>
        <taxon>Rhizosoleniales</taxon>
        <taxon>Rhizosoleniaceae</taxon>
        <taxon>Proboscia</taxon>
    </lineage>
</organism>
<feature type="domain" description="Rieske" evidence="7">
    <location>
        <begin position="99"/>
        <end position="210"/>
    </location>
</feature>
<dbReference type="InterPro" id="IPR036922">
    <property type="entry name" value="Rieske_2Fe-2S_sf"/>
</dbReference>
<evidence type="ECO:0000256" key="3">
    <source>
        <dbReference type="ARBA" id="ARBA00023002"/>
    </source>
</evidence>
<dbReference type="PROSITE" id="PS51296">
    <property type="entry name" value="RIESKE"/>
    <property type="match status" value="1"/>
</dbReference>
<dbReference type="Pfam" id="PF13806">
    <property type="entry name" value="Rieske_2"/>
    <property type="match status" value="1"/>
</dbReference>
<keyword evidence="6" id="KW-0534">Nitrate assimilation</keyword>
<evidence type="ECO:0000256" key="4">
    <source>
        <dbReference type="ARBA" id="ARBA00023004"/>
    </source>
</evidence>
<protein>
    <recommendedName>
        <fullName evidence="7">Rieske domain-containing protein</fullName>
    </recommendedName>
</protein>
<evidence type="ECO:0000256" key="5">
    <source>
        <dbReference type="ARBA" id="ARBA00023014"/>
    </source>
</evidence>
<dbReference type="GO" id="GO:0051537">
    <property type="term" value="F:2 iron, 2 sulfur cluster binding"/>
    <property type="evidence" value="ECO:0007669"/>
    <property type="project" value="UniProtKB-KW"/>
</dbReference>
<dbReference type="Gene3D" id="2.102.10.10">
    <property type="entry name" value="Rieske [2Fe-2S] iron-sulphur domain"/>
    <property type="match status" value="1"/>
</dbReference>
<proteinExistence type="predicted"/>
<dbReference type="InterPro" id="IPR017941">
    <property type="entry name" value="Rieske_2Fe-2S"/>
</dbReference>
<name>A0A7S0BY90_9STRA</name>
<dbReference type="SUPFAM" id="SSF50022">
    <property type="entry name" value="ISP domain"/>
    <property type="match status" value="1"/>
</dbReference>
<dbReference type="EMBL" id="HBEL01007097">
    <property type="protein sequence ID" value="CAD8407281.1"/>
    <property type="molecule type" value="Transcribed_RNA"/>
</dbReference>
<dbReference type="GO" id="GO:0046872">
    <property type="term" value="F:metal ion binding"/>
    <property type="evidence" value="ECO:0007669"/>
    <property type="project" value="UniProtKB-KW"/>
</dbReference>